<sequence>MQKEKRKQSKHEADDSSSRKRRKADLSKPVSFISTAGRIEEITETETIIEGATINSEEENESSRNRGSPTQGHTLAKRFVTLLGVHSIMDW</sequence>
<evidence type="ECO:0000313" key="3">
    <source>
        <dbReference type="Proteomes" id="UP000657918"/>
    </source>
</evidence>
<gene>
    <name evidence="2" type="ORF">SADUNF_Sadunf19G0019900</name>
</gene>
<keyword evidence="3" id="KW-1185">Reference proteome</keyword>
<feature type="region of interest" description="Disordered" evidence="1">
    <location>
        <begin position="1"/>
        <end position="29"/>
    </location>
</feature>
<comment type="caution">
    <text evidence="2">The sequence shown here is derived from an EMBL/GenBank/DDBJ whole genome shotgun (WGS) entry which is preliminary data.</text>
</comment>
<feature type="region of interest" description="Disordered" evidence="1">
    <location>
        <begin position="49"/>
        <end position="76"/>
    </location>
</feature>
<protein>
    <submittedName>
        <fullName evidence="2">Uncharacterized protein</fullName>
    </submittedName>
</protein>
<dbReference type="AlphaFoldDB" id="A0A835IXX9"/>
<dbReference type="Proteomes" id="UP000657918">
    <property type="component" value="Unassembled WGS sequence"/>
</dbReference>
<reference evidence="2 3" key="1">
    <citation type="submission" date="2020-10" db="EMBL/GenBank/DDBJ databases">
        <title>Plant Genome Project.</title>
        <authorList>
            <person name="Zhang R.-G."/>
        </authorList>
    </citation>
    <scope>NUCLEOTIDE SEQUENCE [LARGE SCALE GENOMIC DNA]</scope>
    <source>
        <strain evidence="2">FAFU-HL-1</strain>
        <tissue evidence="2">Leaf</tissue>
    </source>
</reference>
<organism evidence="2 3">
    <name type="scientific">Salix dunnii</name>
    <dbReference type="NCBI Taxonomy" id="1413687"/>
    <lineage>
        <taxon>Eukaryota</taxon>
        <taxon>Viridiplantae</taxon>
        <taxon>Streptophyta</taxon>
        <taxon>Embryophyta</taxon>
        <taxon>Tracheophyta</taxon>
        <taxon>Spermatophyta</taxon>
        <taxon>Magnoliopsida</taxon>
        <taxon>eudicotyledons</taxon>
        <taxon>Gunneridae</taxon>
        <taxon>Pentapetalae</taxon>
        <taxon>rosids</taxon>
        <taxon>fabids</taxon>
        <taxon>Malpighiales</taxon>
        <taxon>Salicaceae</taxon>
        <taxon>Saliceae</taxon>
        <taxon>Salix</taxon>
    </lineage>
</organism>
<dbReference type="EMBL" id="JADGMS010000019">
    <property type="protein sequence ID" value="KAF9660977.1"/>
    <property type="molecule type" value="Genomic_DNA"/>
</dbReference>
<evidence type="ECO:0000313" key="2">
    <source>
        <dbReference type="EMBL" id="KAF9660977.1"/>
    </source>
</evidence>
<accession>A0A835IXX9</accession>
<evidence type="ECO:0000256" key="1">
    <source>
        <dbReference type="SAM" id="MobiDB-lite"/>
    </source>
</evidence>
<proteinExistence type="predicted"/>
<name>A0A835IXX9_9ROSI</name>